<comment type="similarity">
    <text evidence="1">Belongs to the AHA1 family.</text>
</comment>
<dbReference type="InterPro" id="IPR013538">
    <property type="entry name" value="ASHA1/2-like_C"/>
</dbReference>
<dbReference type="InterPro" id="IPR023393">
    <property type="entry name" value="START-like_dom_sf"/>
</dbReference>
<dbReference type="CDD" id="cd07814">
    <property type="entry name" value="SRPBCC_CalC_Aha1-like"/>
    <property type="match status" value="1"/>
</dbReference>
<organism evidence="3 4">
    <name type="scientific">Hydrogenophaga electricum</name>
    <dbReference type="NCBI Taxonomy" id="1230953"/>
    <lineage>
        <taxon>Bacteria</taxon>
        <taxon>Pseudomonadati</taxon>
        <taxon>Pseudomonadota</taxon>
        <taxon>Betaproteobacteria</taxon>
        <taxon>Burkholderiales</taxon>
        <taxon>Comamonadaceae</taxon>
        <taxon>Hydrogenophaga</taxon>
    </lineage>
</organism>
<reference evidence="4" key="1">
    <citation type="journal article" date="2019" name="Int. J. Syst. Evol. Microbiol.">
        <title>The Global Catalogue of Microorganisms (GCM) 10K type strain sequencing project: providing services to taxonomists for standard genome sequencing and annotation.</title>
        <authorList>
            <consortium name="The Broad Institute Genomics Platform"/>
            <consortium name="The Broad Institute Genome Sequencing Center for Infectious Disease"/>
            <person name="Wu L."/>
            <person name="Ma J."/>
        </authorList>
    </citation>
    <scope>NUCLEOTIDE SEQUENCE [LARGE SCALE GENOMIC DNA]</scope>
    <source>
        <strain evidence="4">NBRC 109341</strain>
    </source>
</reference>
<evidence type="ECO:0000259" key="2">
    <source>
        <dbReference type="Pfam" id="PF08327"/>
    </source>
</evidence>
<feature type="domain" description="Activator of Hsp90 ATPase homologue 1/2-like C-terminal" evidence="2">
    <location>
        <begin position="11"/>
        <end position="143"/>
    </location>
</feature>
<dbReference type="SUPFAM" id="SSF55961">
    <property type="entry name" value="Bet v1-like"/>
    <property type="match status" value="1"/>
</dbReference>
<dbReference type="Pfam" id="PF08327">
    <property type="entry name" value="AHSA1"/>
    <property type="match status" value="1"/>
</dbReference>
<evidence type="ECO:0000313" key="3">
    <source>
        <dbReference type="EMBL" id="GLS14092.1"/>
    </source>
</evidence>
<proteinExistence type="inferred from homology"/>
<dbReference type="EMBL" id="BSPB01000008">
    <property type="protein sequence ID" value="GLS14092.1"/>
    <property type="molecule type" value="Genomic_DNA"/>
</dbReference>
<dbReference type="Gene3D" id="3.30.530.20">
    <property type="match status" value="1"/>
</dbReference>
<name>A0ABQ6C262_9BURK</name>
<protein>
    <recommendedName>
        <fullName evidence="2">Activator of Hsp90 ATPase homologue 1/2-like C-terminal domain-containing protein</fullName>
    </recommendedName>
</protein>
<gene>
    <name evidence="3" type="ORF">GCM10007935_15220</name>
</gene>
<comment type="caution">
    <text evidence="3">The sequence shown here is derived from an EMBL/GenBank/DDBJ whole genome shotgun (WGS) entry which is preliminary data.</text>
</comment>
<accession>A0ABQ6C262</accession>
<sequence>MPTLHFEITVAAPREHVWRTMLYTPTYERWTATFCEGSRYEGSWEAGTRIRFCAPHGDGMLSEIAAHRPAEFVSIRHIGMINQGVEDTTSDAVRAWAPCYENYTFTDEAGGTRLRIDCDVFGTYEDWMNQTWPQALQALKALCETPA</sequence>
<keyword evidence="4" id="KW-1185">Reference proteome</keyword>
<dbReference type="RefSeq" id="WP_284307286.1">
    <property type="nucleotide sequence ID" value="NZ_BSPB01000008.1"/>
</dbReference>
<dbReference type="Proteomes" id="UP001156903">
    <property type="component" value="Unassembled WGS sequence"/>
</dbReference>
<evidence type="ECO:0000313" key="4">
    <source>
        <dbReference type="Proteomes" id="UP001156903"/>
    </source>
</evidence>
<evidence type="ECO:0000256" key="1">
    <source>
        <dbReference type="ARBA" id="ARBA00006817"/>
    </source>
</evidence>